<accession>A0AAE0WWE0</accession>
<feature type="region of interest" description="Disordered" evidence="9">
    <location>
        <begin position="318"/>
        <end position="337"/>
    </location>
</feature>
<evidence type="ECO:0000256" key="4">
    <source>
        <dbReference type="ARBA" id="ARBA00022801"/>
    </source>
</evidence>
<dbReference type="Gene3D" id="3.30.40.10">
    <property type="entry name" value="Zinc/RING finger domain, C3HC4 (zinc finger)"/>
    <property type="match status" value="1"/>
</dbReference>
<dbReference type="GeneID" id="89957275"/>
<dbReference type="GO" id="GO:0000724">
    <property type="term" value="P:double-strand break repair via homologous recombination"/>
    <property type="evidence" value="ECO:0007669"/>
    <property type="project" value="TreeGrafter"/>
</dbReference>
<comment type="similarity">
    <text evidence="8">Belongs to the SLX1 family.</text>
</comment>
<comment type="cofactor">
    <cofactor evidence="8">
        <name>a divalent metal cation</name>
        <dbReference type="ChEBI" id="CHEBI:60240"/>
    </cofactor>
</comment>
<dbReference type="Proteomes" id="UP001274830">
    <property type="component" value="Unassembled WGS sequence"/>
</dbReference>
<evidence type="ECO:0000256" key="5">
    <source>
        <dbReference type="ARBA" id="ARBA00023172"/>
    </source>
</evidence>
<reference evidence="11" key="1">
    <citation type="submission" date="2023-07" db="EMBL/GenBank/DDBJ databases">
        <title>Black Yeasts Isolated from many extreme environments.</title>
        <authorList>
            <person name="Coleine C."/>
            <person name="Stajich J.E."/>
            <person name="Selbmann L."/>
        </authorList>
    </citation>
    <scope>NUCLEOTIDE SEQUENCE</scope>
    <source>
        <strain evidence="11">CCFEE 5485</strain>
    </source>
</reference>
<dbReference type="InterPro" id="IPR000305">
    <property type="entry name" value="GIY-YIG_endonuc"/>
</dbReference>
<evidence type="ECO:0000259" key="10">
    <source>
        <dbReference type="PROSITE" id="PS50164"/>
    </source>
</evidence>
<evidence type="ECO:0000256" key="6">
    <source>
        <dbReference type="ARBA" id="ARBA00023204"/>
    </source>
</evidence>
<dbReference type="Gene3D" id="3.40.1440.10">
    <property type="entry name" value="GIY-YIG endonuclease"/>
    <property type="match status" value="1"/>
</dbReference>
<proteinExistence type="inferred from homology"/>
<dbReference type="PANTHER" id="PTHR20208:SF10">
    <property type="entry name" value="STRUCTURE-SPECIFIC ENDONUCLEASE SUBUNIT SLX1"/>
    <property type="match status" value="1"/>
</dbReference>
<dbReference type="GO" id="GO:0017108">
    <property type="term" value="F:5'-flap endonuclease activity"/>
    <property type="evidence" value="ECO:0007669"/>
    <property type="project" value="InterPro"/>
</dbReference>
<evidence type="ECO:0000256" key="7">
    <source>
        <dbReference type="ARBA" id="ARBA00023242"/>
    </source>
</evidence>
<feature type="region of interest" description="Disordered" evidence="9">
    <location>
        <begin position="342"/>
        <end position="373"/>
    </location>
</feature>
<dbReference type="AlphaFoldDB" id="A0AAE0WWE0"/>
<dbReference type="InterPro" id="IPR048749">
    <property type="entry name" value="SLX1_C"/>
</dbReference>
<dbReference type="RefSeq" id="XP_064699021.1">
    <property type="nucleotide sequence ID" value="XM_064832752.1"/>
</dbReference>
<keyword evidence="3 8" id="KW-0227">DNA damage</keyword>
<evidence type="ECO:0000256" key="9">
    <source>
        <dbReference type="SAM" id="MobiDB-lite"/>
    </source>
</evidence>
<dbReference type="InterPro" id="IPR013083">
    <property type="entry name" value="Znf_RING/FYVE/PHD"/>
</dbReference>
<dbReference type="Pfam" id="PF01541">
    <property type="entry name" value="GIY-YIG"/>
    <property type="match status" value="1"/>
</dbReference>
<dbReference type="HAMAP" id="MF_03100">
    <property type="entry name" value="Endonuc_su_Slx1"/>
    <property type="match status" value="1"/>
</dbReference>
<keyword evidence="2 8" id="KW-0255">Endonuclease</keyword>
<dbReference type="EMBL" id="JAUTXT010000001">
    <property type="protein sequence ID" value="KAK3679661.1"/>
    <property type="molecule type" value="Genomic_DNA"/>
</dbReference>
<sequence length="407" mass="45477">MDKPIPAFYACYLLRSTVRHQSLYVGSTPHPVRRRNQHNGKAAGGAHRTSKDSLRPWEMTCLVTGFPSKIAALQFEWAWQNTHLTRHVTADDRLTQAKSNIRVSPISGRVKKRPARPRMGITERLGNLHLLLRSSSFERWPLNVTFYAQDVFRVWERWVRQHIDHLRPGIEVRLDPSAAAKKDQAVASEDAAAGLTGIAALNIGYNGFESQLEKSKGIFENGEWLQCACCQEAVVASGHMTLVCSTEGCNSVFHLDCLSTAFLEAEGDEDAMVPTSGACPSCGLELQWIDLAKELTLRMRGEAEISALYKKRRKRKDDGDAVASDAESDRDIEDSDQDDFAADADDWHELPESSDDEPLAMRSDPGPAVVKEKRKLMVEAPVVVTLPRPERERIIEESDWEDAAVIT</sequence>
<protein>
    <submittedName>
        <fullName evidence="11">Slx4p interacting protein</fullName>
    </submittedName>
</protein>
<dbReference type="GO" id="GO:0008821">
    <property type="term" value="F:crossover junction DNA endonuclease activity"/>
    <property type="evidence" value="ECO:0007669"/>
    <property type="project" value="TreeGrafter"/>
</dbReference>
<name>A0AAE0WWE0_9PEZI</name>
<comment type="function">
    <text evidence="8">Catalytic subunit of the SLX1-SLX4 structure-specific endonuclease that resolves DNA secondary structures generated during DNA repair and recombination. Has endonuclease activity towards branched DNA substrates, introducing single-strand cuts in duplex DNA close to junctions with ss-DNA.</text>
</comment>
<evidence type="ECO:0000256" key="1">
    <source>
        <dbReference type="ARBA" id="ARBA00022722"/>
    </source>
</evidence>
<feature type="region of interest" description="Disordered" evidence="9">
    <location>
        <begin position="27"/>
        <end position="50"/>
    </location>
</feature>
<keyword evidence="4 8" id="KW-0378">Hydrolase</keyword>
<comment type="caution">
    <text evidence="11">The sequence shown here is derived from an EMBL/GenBank/DDBJ whole genome shotgun (WGS) entry which is preliminary data.</text>
</comment>
<dbReference type="FunFam" id="3.40.1440.10:FF:000006">
    <property type="entry name" value="Structure-specific endonuclease subunit SLX1"/>
    <property type="match status" value="1"/>
</dbReference>
<dbReference type="CDD" id="cd10455">
    <property type="entry name" value="GIY-YIG_SLX1"/>
    <property type="match status" value="1"/>
</dbReference>
<evidence type="ECO:0000256" key="8">
    <source>
        <dbReference type="HAMAP-Rule" id="MF_03100"/>
    </source>
</evidence>
<keyword evidence="6 8" id="KW-0234">DNA repair</keyword>
<keyword evidence="1 8" id="KW-0540">Nuclease</keyword>
<keyword evidence="5 8" id="KW-0233">DNA recombination</keyword>
<evidence type="ECO:0000313" key="12">
    <source>
        <dbReference type="Proteomes" id="UP001274830"/>
    </source>
</evidence>
<evidence type="ECO:0000256" key="3">
    <source>
        <dbReference type="ARBA" id="ARBA00022763"/>
    </source>
</evidence>
<evidence type="ECO:0000313" key="11">
    <source>
        <dbReference type="EMBL" id="KAK3679661.1"/>
    </source>
</evidence>
<comment type="subcellular location">
    <subcellularLocation>
        <location evidence="8">Nucleus</location>
    </subcellularLocation>
</comment>
<dbReference type="PANTHER" id="PTHR20208">
    <property type="entry name" value="STRUCTURE-SPECIFIC ENDONUCLEASE SUBUNIT SLX1"/>
    <property type="match status" value="1"/>
</dbReference>
<keyword evidence="12" id="KW-1185">Reference proteome</keyword>
<organism evidence="11 12">
    <name type="scientific">Recurvomyces mirabilis</name>
    <dbReference type="NCBI Taxonomy" id="574656"/>
    <lineage>
        <taxon>Eukaryota</taxon>
        <taxon>Fungi</taxon>
        <taxon>Dikarya</taxon>
        <taxon>Ascomycota</taxon>
        <taxon>Pezizomycotina</taxon>
        <taxon>Dothideomycetes</taxon>
        <taxon>Dothideomycetidae</taxon>
        <taxon>Mycosphaerellales</taxon>
        <taxon>Teratosphaeriaceae</taxon>
        <taxon>Recurvomyces</taxon>
    </lineage>
</organism>
<dbReference type="GO" id="GO:0033557">
    <property type="term" value="C:Slx1-Slx4 complex"/>
    <property type="evidence" value="ECO:0007669"/>
    <property type="project" value="UniProtKB-UniRule"/>
</dbReference>
<dbReference type="Pfam" id="PF21202">
    <property type="entry name" value="SLX1_C"/>
    <property type="match status" value="1"/>
</dbReference>
<dbReference type="InterPro" id="IPR027520">
    <property type="entry name" value="Slx1"/>
</dbReference>
<gene>
    <name evidence="11" type="primary">SLX1</name>
    <name evidence="11" type="ORF">LTR78_000036</name>
</gene>
<dbReference type="InterPro" id="IPR050381">
    <property type="entry name" value="SLX1_endonuclease"/>
</dbReference>
<comment type="subunit">
    <text evidence="8">Forms a heterodimer with SLX4.</text>
</comment>
<feature type="domain" description="GIY-YIG" evidence="10">
    <location>
        <begin position="7"/>
        <end position="89"/>
    </location>
</feature>
<dbReference type="InterPro" id="IPR035901">
    <property type="entry name" value="GIY-YIG_endonuc_sf"/>
</dbReference>
<comment type="caution">
    <text evidence="8">Lacks conserved residue(s) required for the propagation of feature annotation.</text>
</comment>
<dbReference type="SUPFAM" id="SSF82771">
    <property type="entry name" value="GIY-YIG endonuclease"/>
    <property type="match status" value="1"/>
</dbReference>
<feature type="compositionally biased region" description="Acidic residues" evidence="9">
    <location>
        <begin position="326"/>
        <end position="337"/>
    </location>
</feature>
<evidence type="ECO:0000256" key="2">
    <source>
        <dbReference type="ARBA" id="ARBA00022759"/>
    </source>
</evidence>
<keyword evidence="7 8" id="KW-0539">Nucleus</keyword>
<dbReference type="PROSITE" id="PS50164">
    <property type="entry name" value="GIY_YIG"/>
    <property type="match status" value="1"/>
</dbReference>